<reference evidence="2" key="1">
    <citation type="submission" date="2018-05" db="EMBL/GenBank/DDBJ databases">
        <authorList>
            <person name="Lanie J.A."/>
            <person name="Ng W.-L."/>
            <person name="Kazmierczak K.M."/>
            <person name="Andrzejewski T.M."/>
            <person name="Davidsen T.M."/>
            <person name="Wayne K.J."/>
            <person name="Tettelin H."/>
            <person name="Glass J.I."/>
            <person name="Rusch D."/>
            <person name="Podicherti R."/>
            <person name="Tsui H.-C.T."/>
            <person name="Winkler M.E."/>
        </authorList>
    </citation>
    <scope>NUCLEOTIDE SEQUENCE</scope>
</reference>
<feature type="domain" description="DUF7133" evidence="1">
    <location>
        <begin position="5"/>
        <end position="336"/>
    </location>
</feature>
<dbReference type="Pfam" id="PF23500">
    <property type="entry name" value="DUF7133"/>
    <property type="match status" value="1"/>
</dbReference>
<dbReference type="InterPro" id="IPR013428">
    <property type="entry name" value="Membrane-bound_put_N"/>
</dbReference>
<sequence>MTAEPKRGLPAITVAEGFTVELAAGPDLAPYGMLADFDDRGRLFIAASSGKNIGGKAMSEKPECKILMLEDQNGDGRFNKSTVYAEHVGIPMGLLCWQGNVYTASPPDVLRLRDTNDDGRANEREVLASGWHVRGTASLHGPFLGPEGKLYLTDGRHGFDIKTKDGRAFKGLASRIWRMNPDGTDLESVAGGGVDNPVEIIFTPGGEIIGTMTYFTNPKNGQRDSLMHFLEGGVYSKWHPSVAEFKRTGDLLGPLTRFARVAPAGLHRYSGLSFGAEFQGNLFSAQFNPHRIQRHVLKRSGATFTSTDSDFLVSSDPDFRPTDVLEAPDGSLIVIDTGGGDIDQCPLSRIS</sequence>
<dbReference type="AlphaFoldDB" id="A0A382EJK9"/>
<organism evidence="2">
    <name type="scientific">marine metagenome</name>
    <dbReference type="NCBI Taxonomy" id="408172"/>
    <lineage>
        <taxon>unclassified sequences</taxon>
        <taxon>metagenomes</taxon>
        <taxon>ecological metagenomes</taxon>
    </lineage>
</organism>
<dbReference type="InterPro" id="IPR011042">
    <property type="entry name" value="6-blade_b-propeller_TolB-like"/>
</dbReference>
<evidence type="ECO:0000259" key="1">
    <source>
        <dbReference type="Pfam" id="PF23500"/>
    </source>
</evidence>
<dbReference type="InterPro" id="IPR055557">
    <property type="entry name" value="DUF7133"/>
</dbReference>
<protein>
    <recommendedName>
        <fullName evidence="1">DUF7133 domain-containing protein</fullName>
    </recommendedName>
</protein>
<evidence type="ECO:0000313" key="2">
    <source>
        <dbReference type="EMBL" id="SVB50880.1"/>
    </source>
</evidence>
<feature type="non-terminal residue" evidence="2">
    <location>
        <position position="351"/>
    </location>
</feature>
<accession>A0A382EJK9</accession>
<dbReference type="PANTHER" id="PTHR33546:SF1">
    <property type="entry name" value="LARGE, MULTIFUNCTIONAL SECRETED PROTEIN"/>
    <property type="match status" value="1"/>
</dbReference>
<dbReference type="PANTHER" id="PTHR33546">
    <property type="entry name" value="LARGE, MULTIFUNCTIONAL SECRETED PROTEIN-RELATED"/>
    <property type="match status" value="1"/>
</dbReference>
<gene>
    <name evidence="2" type="ORF">METZ01_LOCUS203734</name>
</gene>
<dbReference type="Gene3D" id="2.120.10.30">
    <property type="entry name" value="TolB, C-terminal domain"/>
    <property type="match status" value="1"/>
</dbReference>
<proteinExistence type="predicted"/>
<dbReference type="SUPFAM" id="SSF101898">
    <property type="entry name" value="NHL repeat"/>
    <property type="match status" value="1"/>
</dbReference>
<name>A0A382EJK9_9ZZZZ</name>
<dbReference type="EMBL" id="UINC01044858">
    <property type="protein sequence ID" value="SVB50880.1"/>
    <property type="molecule type" value="Genomic_DNA"/>
</dbReference>
<dbReference type="NCBIfam" id="TIGR02604">
    <property type="entry name" value="Piru_Ver_Nterm"/>
    <property type="match status" value="1"/>
</dbReference>